<accession>A0AAD1X7N5</accession>
<name>A0AAD1X7N5_EUPCR</name>
<evidence type="ECO:0000256" key="1">
    <source>
        <dbReference type="SAM" id="MobiDB-lite"/>
    </source>
</evidence>
<comment type="caution">
    <text evidence="2">The sequence shown here is derived from an EMBL/GenBank/DDBJ whole genome shotgun (WGS) entry which is preliminary data.</text>
</comment>
<protein>
    <submittedName>
        <fullName evidence="2">Uncharacterized protein</fullName>
    </submittedName>
</protein>
<organism evidence="2 3">
    <name type="scientific">Euplotes crassus</name>
    <dbReference type="NCBI Taxonomy" id="5936"/>
    <lineage>
        <taxon>Eukaryota</taxon>
        <taxon>Sar</taxon>
        <taxon>Alveolata</taxon>
        <taxon>Ciliophora</taxon>
        <taxon>Intramacronucleata</taxon>
        <taxon>Spirotrichea</taxon>
        <taxon>Hypotrichia</taxon>
        <taxon>Euplotida</taxon>
        <taxon>Euplotidae</taxon>
        <taxon>Moneuplotes</taxon>
    </lineage>
</organism>
<keyword evidence="3" id="KW-1185">Reference proteome</keyword>
<sequence>MDSSRKCNLIGHSSSQEVVEEPSKEGNRGAIKYSKLLILSQITQANKKIKT</sequence>
<dbReference type="EMBL" id="CAMPGE010001916">
    <property type="protein sequence ID" value="CAI2360721.1"/>
    <property type="molecule type" value="Genomic_DNA"/>
</dbReference>
<dbReference type="AlphaFoldDB" id="A0AAD1X7N5"/>
<feature type="region of interest" description="Disordered" evidence="1">
    <location>
        <begin position="1"/>
        <end position="23"/>
    </location>
</feature>
<evidence type="ECO:0000313" key="3">
    <source>
        <dbReference type="Proteomes" id="UP001295684"/>
    </source>
</evidence>
<dbReference type="Proteomes" id="UP001295684">
    <property type="component" value="Unassembled WGS sequence"/>
</dbReference>
<gene>
    <name evidence="2" type="ORF">ECRASSUSDP1_LOCUS2026</name>
</gene>
<proteinExistence type="predicted"/>
<reference evidence="2" key="1">
    <citation type="submission" date="2023-07" db="EMBL/GenBank/DDBJ databases">
        <authorList>
            <consortium name="AG Swart"/>
            <person name="Singh M."/>
            <person name="Singh A."/>
            <person name="Seah K."/>
            <person name="Emmerich C."/>
        </authorList>
    </citation>
    <scope>NUCLEOTIDE SEQUENCE</scope>
    <source>
        <strain evidence="2">DP1</strain>
    </source>
</reference>
<evidence type="ECO:0000313" key="2">
    <source>
        <dbReference type="EMBL" id="CAI2360721.1"/>
    </source>
</evidence>